<evidence type="ECO:0000313" key="1">
    <source>
        <dbReference type="EMBL" id="KIL64025.1"/>
    </source>
</evidence>
<keyword evidence="2" id="KW-1185">Reference proteome</keyword>
<reference evidence="1 2" key="1">
    <citation type="submission" date="2014-04" db="EMBL/GenBank/DDBJ databases">
        <title>Evolutionary Origins and Diversification of the Mycorrhizal Mutualists.</title>
        <authorList>
            <consortium name="DOE Joint Genome Institute"/>
            <consortium name="Mycorrhizal Genomics Consortium"/>
            <person name="Kohler A."/>
            <person name="Kuo A."/>
            <person name="Nagy L.G."/>
            <person name="Floudas D."/>
            <person name="Copeland A."/>
            <person name="Barry K.W."/>
            <person name="Cichocki N."/>
            <person name="Veneault-Fourrey C."/>
            <person name="LaButti K."/>
            <person name="Lindquist E.A."/>
            <person name="Lipzen A."/>
            <person name="Lundell T."/>
            <person name="Morin E."/>
            <person name="Murat C."/>
            <person name="Riley R."/>
            <person name="Ohm R."/>
            <person name="Sun H."/>
            <person name="Tunlid A."/>
            <person name="Henrissat B."/>
            <person name="Grigoriev I.V."/>
            <person name="Hibbett D.S."/>
            <person name="Martin F."/>
        </authorList>
    </citation>
    <scope>NUCLEOTIDE SEQUENCE [LARGE SCALE GENOMIC DNA]</scope>
    <source>
        <strain evidence="1 2">Koide BX008</strain>
    </source>
</reference>
<organism evidence="1 2">
    <name type="scientific">Amanita muscaria (strain Koide BX008)</name>
    <dbReference type="NCBI Taxonomy" id="946122"/>
    <lineage>
        <taxon>Eukaryota</taxon>
        <taxon>Fungi</taxon>
        <taxon>Dikarya</taxon>
        <taxon>Basidiomycota</taxon>
        <taxon>Agaricomycotina</taxon>
        <taxon>Agaricomycetes</taxon>
        <taxon>Agaricomycetidae</taxon>
        <taxon>Agaricales</taxon>
        <taxon>Pluteineae</taxon>
        <taxon>Amanitaceae</taxon>
        <taxon>Amanita</taxon>
    </lineage>
</organism>
<protein>
    <submittedName>
        <fullName evidence="1">Uncharacterized protein</fullName>
    </submittedName>
</protein>
<dbReference type="EMBL" id="KN818253">
    <property type="protein sequence ID" value="KIL64025.1"/>
    <property type="molecule type" value="Genomic_DNA"/>
</dbReference>
<evidence type="ECO:0000313" key="2">
    <source>
        <dbReference type="Proteomes" id="UP000054549"/>
    </source>
</evidence>
<sequence>MCNDWLWESTILGLMPLQSENRNGPADQVGMLLHCFVYSSTPLSPKPLSVRANTNCNHKIINLDLNKATARNSTFIQIRGTFHAAATTPVHRRFCDCSRWFRRV</sequence>
<dbReference type="InParanoid" id="A0A0C2SLK3"/>
<dbReference type="HOGENOM" id="CLU_2249412_0_0_1"/>
<dbReference type="Proteomes" id="UP000054549">
    <property type="component" value="Unassembled WGS sequence"/>
</dbReference>
<accession>A0A0C2SLK3</accession>
<dbReference type="AlphaFoldDB" id="A0A0C2SLK3"/>
<proteinExistence type="predicted"/>
<name>A0A0C2SLK3_AMAMK</name>
<gene>
    <name evidence="1" type="ORF">M378DRAFT_163739</name>
</gene>